<reference evidence="1" key="1">
    <citation type="submission" date="2023-03" db="EMBL/GenBank/DDBJ databases">
        <authorList>
            <person name="Julca I."/>
        </authorList>
    </citation>
    <scope>NUCLEOTIDE SEQUENCE</scope>
</reference>
<sequence>MFLSVGGLRLFPFKNRKKFAVITWPSLEELSPTPSSGNIEVEEESLNQDQGLENLMKTLLTIEVIQVMKIQVMSKRLMQVSLFQRASVLKRLKNAHSSV</sequence>
<organism evidence="1 2">
    <name type="scientific">Oldenlandia corymbosa var. corymbosa</name>
    <dbReference type="NCBI Taxonomy" id="529605"/>
    <lineage>
        <taxon>Eukaryota</taxon>
        <taxon>Viridiplantae</taxon>
        <taxon>Streptophyta</taxon>
        <taxon>Embryophyta</taxon>
        <taxon>Tracheophyta</taxon>
        <taxon>Spermatophyta</taxon>
        <taxon>Magnoliopsida</taxon>
        <taxon>eudicotyledons</taxon>
        <taxon>Gunneridae</taxon>
        <taxon>Pentapetalae</taxon>
        <taxon>asterids</taxon>
        <taxon>lamiids</taxon>
        <taxon>Gentianales</taxon>
        <taxon>Rubiaceae</taxon>
        <taxon>Rubioideae</taxon>
        <taxon>Spermacoceae</taxon>
        <taxon>Hedyotis-Oldenlandia complex</taxon>
        <taxon>Oldenlandia</taxon>
    </lineage>
</organism>
<dbReference type="Proteomes" id="UP001161247">
    <property type="component" value="Chromosome 5"/>
</dbReference>
<proteinExistence type="predicted"/>
<accession>A0AAV1DFF6</accession>
<evidence type="ECO:0000313" key="1">
    <source>
        <dbReference type="EMBL" id="CAI9106156.1"/>
    </source>
</evidence>
<protein>
    <submittedName>
        <fullName evidence="1">OLC1v1005232C1</fullName>
    </submittedName>
</protein>
<evidence type="ECO:0000313" key="2">
    <source>
        <dbReference type="Proteomes" id="UP001161247"/>
    </source>
</evidence>
<name>A0AAV1DFF6_OLDCO</name>
<dbReference type="AlphaFoldDB" id="A0AAV1DFF6"/>
<gene>
    <name evidence="1" type="ORF">OLC1_LOCUS14708</name>
</gene>
<dbReference type="EMBL" id="OX459122">
    <property type="protein sequence ID" value="CAI9106156.1"/>
    <property type="molecule type" value="Genomic_DNA"/>
</dbReference>
<keyword evidence="2" id="KW-1185">Reference proteome</keyword>